<organism evidence="2 3">
    <name type="scientific">Lomentospora prolificans</name>
    <dbReference type="NCBI Taxonomy" id="41688"/>
    <lineage>
        <taxon>Eukaryota</taxon>
        <taxon>Fungi</taxon>
        <taxon>Dikarya</taxon>
        <taxon>Ascomycota</taxon>
        <taxon>Pezizomycotina</taxon>
        <taxon>Sordariomycetes</taxon>
        <taxon>Hypocreomycetidae</taxon>
        <taxon>Microascales</taxon>
        <taxon>Microascaceae</taxon>
        <taxon>Lomentospora</taxon>
    </lineage>
</organism>
<feature type="compositionally biased region" description="Low complexity" evidence="1">
    <location>
        <begin position="18"/>
        <end position="34"/>
    </location>
</feature>
<evidence type="ECO:0008006" key="4">
    <source>
        <dbReference type="Google" id="ProtNLM"/>
    </source>
</evidence>
<name>A0A2N3N4L5_9PEZI</name>
<dbReference type="Proteomes" id="UP000233524">
    <property type="component" value="Unassembled WGS sequence"/>
</dbReference>
<accession>A0A2N3N4L5</accession>
<reference evidence="2 3" key="1">
    <citation type="journal article" date="2017" name="G3 (Bethesda)">
        <title>First Draft Genome Sequence of the Pathogenic Fungus Lomentospora prolificans (Formerly Scedosporium prolificans).</title>
        <authorList>
            <person name="Luo R."/>
            <person name="Zimin A."/>
            <person name="Workman R."/>
            <person name="Fan Y."/>
            <person name="Pertea G."/>
            <person name="Grossman N."/>
            <person name="Wear M.P."/>
            <person name="Jia B."/>
            <person name="Miller H."/>
            <person name="Casadevall A."/>
            <person name="Timp W."/>
            <person name="Zhang S.X."/>
            <person name="Salzberg S.L."/>
        </authorList>
    </citation>
    <scope>NUCLEOTIDE SEQUENCE [LARGE SCALE GENOMIC DNA]</scope>
    <source>
        <strain evidence="2 3">JHH-5317</strain>
    </source>
</reference>
<dbReference type="InParanoid" id="A0A2N3N4L5"/>
<dbReference type="VEuPathDB" id="FungiDB:jhhlp_005944"/>
<evidence type="ECO:0000313" key="3">
    <source>
        <dbReference type="Proteomes" id="UP000233524"/>
    </source>
</evidence>
<feature type="region of interest" description="Disordered" evidence="1">
    <location>
        <begin position="1"/>
        <end position="44"/>
    </location>
</feature>
<dbReference type="AlphaFoldDB" id="A0A2N3N4L5"/>
<comment type="caution">
    <text evidence="2">The sequence shown here is derived from an EMBL/GenBank/DDBJ whole genome shotgun (WGS) entry which is preliminary data.</text>
</comment>
<dbReference type="SUPFAM" id="SSF81383">
    <property type="entry name" value="F-box domain"/>
    <property type="match status" value="1"/>
</dbReference>
<evidence type="ECO:0000256" key="1">
    <source>
        <dbReference type="SAM" id="MobiDB-lite"/>
    </source>
</evidence>
<dbReference type="STRING" id="41688.A0A2N3N4L5"/>
<keyword evidence="3" id="KW-1185">Reference proteome</keyword>
<gene>
    <name evidence="2" type="ORF">jhhlp_005944</name>
</gene>
<evidence type="ECO:0000313" key="2">
    <source>
        <dbReference type="EMBL" id="PKS07342.1"/>
    </source>
</evidence>
<dbReference type="EMBL" id="NLAX01000701">
    <property type="protein sequence ID" value="PKS07342.1"/>
    <property type="molecule type" value="Genomic_DNA"/>
</dbReference>
<dbReference type="InterPro" id="IPR036047">
    <property type="entry name" value="F-box-like_dom_sf"/>
</dbReference>
<proteinExistence type="predicted"/>
<sequence length="212" mass="23869">MSAPFLRLRRPAQPGAKPASHPESSSTASASPAPDQISSRSPGPTFMDLPPELHLHIAKYLIYPDALSLKHVNRYFHALVYTGITLKVEWLVQRRSLHLECPNNGRCDLGSDVRFCRGSVALLMKRRREHLECESRPDLGCLIYGTKVCVHRRSAAHRWARWLRTILTAELWWLIVAAIPLLCCDIWILELVRARRGDQGLPLVATPTPSLG</sequence>
<protein>
    <recommendedName>
        <fullName evidence="4">F-box domain-containing protein</fullName>
    </recommendedName>
</protein>
<dbReference type="OrthoDB" id="5281164at2759"/>